<keyword evidence="2" id="KW-1185">Reference proteome</keyword>
<comment type="caution">
    <text evidence="1">The sequence shown here is derived from an EMBL/GenBank/DDBJ whole genome shotgun (WGS) entry which is preliminary data.</text>
</comment>
<organism evidence="1 2">
    <name type="scientific">Camellia lanceoleosa</name>
    <dbReference type="NCBI Taxonomy" id="1840588"/>
    <lineage>
        <taxon>Eukaryota</taxon>
        <taxon>Viridiplantae</taxon>
        <taxon>Streptophyta</taxon>
        <taxon>Embryophyta</taxon>
        <taxon>Tracheophyta</taxon>
        <taxon>Spermatophyta</taxon>
        <taxon>Magnoliopsida</taxon>
        <taxon>eudicotyledons</taxon>
        <taxon>Gunneridae</taxon>
        <taxon>Pentapetalae</taxon>
        <taxon>asterids</taxon>
        <taxon>Ericales</taxon>
        <taxon>Theaceae</taxon>
        <taxon>Camellia</taxon>
    </lineage>
</organism>
<name>A0ACC0HYZ3_9ERIC</name>
<reference evidence="1 2" key="1">
    <citation type="journal article" date="2022" name="Plant J.">
        <title>Chromosome-level genome of Camellia lanceoleosa provides a valuable resource for understanding genome evolution and self-incompatibility.</title>
        <authorList>
            <person name="Gong W."/>
            <person name="Xiao S."/>
            <person name="Wang L."/>
            <person name="Liao Z."/>
            <person name="Chang Y."/>
            <person name="Mo W."/>
            <person name="Hu G."/>
            <person name="Li W."/>
            <person name="Zhao G."/>
            <person name="Zhu H."/>
            <person name="Hu X."/>
            <person name="Ji K."/>
            <person name="Xiang X."/>
            <person name="Song Q."/>
            <person name="Yuan D."/>
            <person name="Jin S."/>
            <person name="Zhang L."/>
        </authorList>
    </citation>
    <scope>NUCLEOTIDE SEQUENCE [LARGE SCALE GENOMIC DNA]</scope>
    <source>
        <strain evidence="1">SQ_2022a</strain>
    </source>
</reference>
<accession>A0ACC0HYZ3</accession>
<protein>
    <submittedName>
        <fullName evidence="1">Uncharacterized protein</fullName>
    </submittedName>
</protein>
<gene>
    <name evidence="1" type="ORF">LOK49_LG04G02169</name>
</gene>
<sequence length="70" mass="7615">MLLQIASTFSLLNPRGDNLSPFGSSVLGVSSKAKIGNGFVVCASKGLDKWPLTGVVFKPFEEVQRFDQKR</sequence>
<evidence type="ECO:0000313" key="2">
    <source>
        <dbReference type="Proteomes" id="UP001060215"/>
    </source>
</evidence>
<proteinExistence type="predicted"/>
<dbReference type="Proteomes" id="UP001060215">
    <property type="component" value="Chromosome 2"/>
</dbReference>
<dbReference type="EMBL" id="CM045759">
    <property type="protein sequence ID" value="KAI8017186.1"/>
    <property type="molecule type" value="Genomic_DNA"/>
</dbReference>
<evidence type="ECO:0000313" key="1">
    <source>
        <dbReference type="EMBL" id="KAI8017186.1"/>
    </source>
</evidence>